<dbReference type="SUPFAM" id="SSF51294">
    <property type="entry name" value="Hedgehog/intein (Hint) domain"/>
    <property type="match status" value="1"/>
</dbReference>
<dbReference type="AlphaFoldDB" id="A0A6G3ZRM5"/>
<accession>A0A6G3ZRM5</accession>
<dbReference type="Pfam" id="PF07591">
    <property type="entry name" value="PT-HINT"/>
    <property type="match status" value="1"/>
</dbReference>
<comment type="caution">
    <text evidence="2">The sequence shown here is derived from an EMBL/GenBank/DDBJ whole genome shotgun (WGS) entry which is preliminary data.</text>
</comment>
<dbReference type="InterPro" id="IPR003587">
    <property type="entry name" value="Hint_dom_N"/>
</dbReference>
<dbReference type="CDD" id="cd00081">
    <property type="entry name" value="Hint"/>
    <property type="match status" value="1"/>
</dbReference>
<dbReference type="PROSITE" id="PS50817">
    <property type="entry name" value="INTEIN_N_TER"/>
    <property type="match status" value="1"/>
</dbReference>
<gene>
    <name evidence="2" type="ORF">GK047_01470</name>
</gene>
<name>A0A6G3ZRM5_9BACL</name>
<dbReference type="InterPro" id="IPR006141">
    <property type="entry name" value="Intein_N"/>
</dbReference>
<feature type="domain" description="Hint" evidence="1">
    <location>
        <begin position="25"/>
        <end position="119"/>
    </location>
</feature>
<dbReference type="InterPro" id="IPR036844">
    <property type="entry name" value="Hint_dom_sf"/>
</dbReference>
<organism evidence="2">
    <name type="scientific">Paenibacillus sp. SYP-B3998</name>
    <dbReference type="NCBI Taxonomy" id="2678564"/>
    <lineage>
        <taxon>Bacteria</taxon>
        <taxon>Bacillati</taxon>
        <taxon>Bacillota</taxon>
        <taxon>Bacilli</taxon>
        <taxon>Bacillales</taxon>
        <taxon>Paenibacillaceae</taxon>
        <taxon>Paenibacillus</taxon>
    </lineage>
</organism>
<dbReference type="GO" id="GO:0016539">
    <property type="term" value="P:intein-mediated protein splicing"/>
    <property type="evidence" value="ECO:0007669"/>
    <property type="project" value="InterPro"/>
</dbReference>
<dbReference type="SMART" id="SM00306">
    <property type="entry name" value="HintN"/>
    <property type="match status" value="1"/>
</dbReference>
<protein>
    <recommendedName>
        <fullName evidence="1">Hint domain-containing protein</fullName>
    </recommendedName>
</protein>
<reference evidence="2" key="1">
    <citation type="submission" date="2020-02" db="EMBL/GenBank/DDBJ databases">
        <authorList>
            <person name="Shen X.-R."/>
            <person name="Zhang Y.-X."/>
        </authorList>
    </citation>
    <scope>NUCLEOTIDE SEQUENCE</scope>
    <source>
        <strain evidence="2">SYP-B3998</strain>
    </source>
</reference>
<evidence type="ECO:0000313" key="2">
    <source>
        <dbReference type="EMBL" id="NEW04688.1"/>
    </source>
</evidence>
<sequence length="261" mass="29093">MFCMNPSGAMEDSLESQAISRFALSQCFIAGTMILTDNGEKRIENIRVGDKVLAKDDKTGEMQYKEVKQLFQHEVDQTITISVGSEKITTTKEHPFWIVGKGWVSSEDLMVGERLTTSEGKEISIDRIDVKNEHVIVYNFEVQDYHTYFISDLGIWVHNACTTNWKSSKQFGHTFTEHGAKRATSSLMDRARSTKDDQGQWLNNEQAADFLHSLGSISEVIDVDIPTGLGQIITPSGEIISATRARIVPSGTGIKTAFPIK</sequence>
<proteinExistence type="predicted"/>
<dbReference type="Gene3D" id="2.170.16.10">
    <property type="entry name" value="Hedgehog/Intein (Hint) domain"/>
    <property type="match status" value="1"/>
</dbReference>
<dbReference type="EMBL" id="JAAIKC010000001">
    <property type="protein sequence ID" value="NEW04688.1"/>
    <property type="molecule type" value="Genomic_DNA"/>
</dbReference>
<evidence type="ECO:0000259" key="1">
    <source>
        <dbReference type="SMART" id="SM00306"/>
    </source>
</evidence>